<evidence type="ECO:0000313" key="2">
    <source>
        <dbReference type="Proteomes" id="UP000028999"/>
    </source>
</evidence>
<dbReference type="OMA" id="PEMHIAS"/>
<dbReference type="Pfam" id="PF05542">
    <property type="entry name" value="DUF760"/>
    <property type="match status" value="1"/>
</dbReference>
<dbReference type="InterPro" id="IPR038925">
    <property type="entry name" value="At3g17800-like"/>
</dbReference>
<proteinExistence type="predicted"/>
<dbReference type="AlphaFoldDB" id="A0A078J7U5"/>
<dbReference type="Proteomes" id="UP000028999">
    <property type="component" value="Unassembled WGS sequence"/>
</dbReference>
<name>A0A078J7U5_BRANA</name>
<evidence type="ECO:0000313" key="1">
    <source>
        <dbReference type="EMBL" id="CDY60823.1"/>
    </source>
</evidence>
<keyword evidence="2" id="KW-1185">Reference proteome</keyword>
<dbReference type="EMBL" id="LK033918">
    <property type="protein sequence ID" value="CDY60823.1"/>
    <property type="molecule type" value="Genomic_DNA"/>
</dbReference>
<dbReference type="PaxDb" id="3708-A0A078J7U5"/>
<reference evidence="1 2" key="1">
    <citation type="journal article" date="2014" name="Science">
        <title>Plant genetics. Early allopolyploid evolution in the post-Neolithic Brassica napus oilseed genome.</title>
        <authorList>
            <person name="Chalhoub B."/>
            <person name="Denoeud F."/>
            <person name="Liu S."/>
            <person name="Parkin I.A."/>
            <person name="Tang H."/>
            <person name="Wang X."/>
            <person name="Chiquet J."/>
            <person name="Belcram H."/>
            <person name="Tong C."/>
            <person name="Samans B."/>
            <person name="Correa M."/>
            <person name="Da Silva C."/>
            <person name="Just J."/>
            <person name="Falentin C."/>
            <person name="Koh C.S."/>
            <person name="Le Clainche I."/>
            <person name="Bernard M."/>
            <person name="Bento P."/>
            <person name="Noel B."/>
            <person name="Labadie K."/>
            <person name="Alberti A."/>
            <person name="Charles M."/>
            <person name="Arnaud D."/>
            <person name="Guo H."/>
            <person name="Daviaud C."/>
            <person name="Alamery S."/>
            <person name="Jabbari K."/>
            <person name="Zhao M."/>
            <person name="Edger P.P."/>
            <person name="Chelaifa H."/>
            <person name="Tack D."/>
            <person name="Lassalle G."/>
            <person name="Mestiri I."/>
            <person name="Schnel N."/>
            <person name="Le Paslier M.C."/>
            <person name="Fan G."/>
            <person name="Renault V."/>
            <person name="Bayer P.E."/>
            <person name="Golicz A.A."/>
            <person name="Manoli S."/>
            <person name="Lee T.H."/>
            <person name="Thi V.H."/>
            <person name="Chalabi S."/>
            <person name="Hu Q."/>
            <person name="Fan C."/>
            <person name="Tollenaere R."/>
            <person name="Lu Y."/>
            <person name="Battail C."/>
            <person name="Shen J."/>
            <person name="Sidebottom C.H."/>
            <person name="Wang X."/>
            <person name="Canaguier A."/>
            <person name="Chauveau A."/>
            <person name="Berard A."/>
            <person name="Deniot G."/>
            <person name="Guan M."/>
            <person name="Liu Z."/>
            <person name="Sun F."/>
            <person name="Lim Y.P."/>
            <person name="Lyons E."/>
            <person name="Town C.D."/>
            <person name="Bancroft I."/>
            <person name="Wang X."/>
            <person name="Meng J."/>
            <person name="Ma J."/>
            <person name="Pires J.C."/>
            <person name="King G.J."/>
            <person name="Brunel D."/>
            <person name="Delourme R."/>
            <person name="Renard M."/>
            <person name="Aury J.M."/>
            <person name="Adams K.L."/>
            <person name="Batley J."/>
            <person name="Snowdon R.J."/>
            <person name="Tost J."/>
            <person name="Edwards D."/>
            <person name="Zhou Y."/>
            <person name="Hua W."/>
            <person name="Sharpe A.G."/>
            <person name="Paterson A.H."/>
            <person name="Guan C."/>
            <person name="Wincker P."/>
        </authorList>
    </citation>
    <scope>NUCLEOTIDE SEQUENCE [LARGE SCALE GENOMIC DNA]</scope>
    <source>
        <strain evidence="2">cv. Darmor-bzh</strain>
    </source>
</reference>
<dbReference type="PANTHER" id="PTHR31808:SF10">
    <property type="entry name" value="BNAANNG17260D PROTEIN"/>
    <property type="match status" value="1"/>
</dbReference>
<organism evidence="1 2">
    <name type="scientific">Brassica napus</name>
    <name type="common">Rape</name>
    <dbReference type="NCBI Taxonomy" id="3708"/>
    <lineage>
        <taxon>Eukaryota</taxon>
        <taxon>Viridiplantae</taxon>
        <taxon>Streptophyta</taxon>
        <taxon>Embryophyta</taxon>
        <taxon>Tracheophyta</taxon>
        <taxon>Spermatophyta</taxon>
        <taxon>Magnoliopsida</taxon>
        <taxon>eudicotyledons</taxon>
        <taxon>Gunneridae</taxon>
        <taxon>Pentapetalae</taxon>
        <taxon>rosids</taxon>
        <taxon>malvids</taxon>
        <taxon>Brassicales</taxon>
        <taxon>Brassicaceae</taxon>
        <taxon>Brassiceae</taxon>
        <taxon>Brassica</taxon>
    </lineage>
</organism>
<gene>
    <name evidence="1" type="primary">BnaAnng17260D</name>
    <name evidence="1" type="ORF">GSBRNA2T00030105001</name>
</gene>
<accession>A0A078J7U5</accession>
<protein>
    <submittedName>
        <fullName evidence="1">BnaAnng17260D protein</fullName>
    </submittedName>
</protein>
<dbReference type="Gramene" id="CDY60823">
    <property type="protein sequence ID" value="CDY60823"/>
    <property type="gene ID" value="GSBRNA2T00030105001"/>
</dbReference>
<dbReference type="STRING" id="3708.A0A078J7U5"/>
<dbReference type="PANTHER" id="PTHR31808">
    <property type="entry name" value="EXPRESSED PROTEIN"/>
    <property type="match status" value="1"/>
</dbReference>
<dbReference type="InterPro" id="IPR008479">
    <property type="entry name" value="DUF760"/>
</dbReference>
<sequence>MDSCLSNQASLSFLPTRSRRQRGDRSGFVLPAMRKVQYRPMVMVATAGQNSYWPGSSLNAPLKPRTSQGRFLIRLLLSKRHLFHYAAADELRLLADNREAALARMSLSSGSDEASLHRSRIAQLMERYCKTAVQDIMYMLILYKYSEIGVSLAPKLSRCIHNGRLETWPKKDRELESIHSCDALELIKEHVNAVIGLRANSCLKEKTQIQKLHLTKIYVASILCGYFLKSASLRHQLECSLPDLHGSGYVNGPILVSTKEHLRHYITGFDLETMQRCAKPRTVEARSLIKKQCLALFGMEDSDETILTSYLSLKRLVLEAVAFGTFLWDTELYVDGAYKLNENAEEQENRSI</sequence>